<dbReference type="PANTHER" id="PTHR16024">
    <property type="entry name" value="XK-RELATED PROTEIN"/>
    <property type="match status" value="1"/>
</dbReference>
<feature type="transmembrane region" description="Helical" evidence="7">
    <location>
        <begin position="12"/>
        <end position="40"/>
    </location>
</feature>
<evidence type="ECO:0000313" key="9">
    <source>
        <dbReference type="EMBL" id="GFR93485.1"/>
    </source>
</evidence>
<evidence type="ECO:0000256" key="2">
    <source>
        <dbReference type="ARBA" id="ARBA00008789"/>
    </source>
</evidence>
<comment type="caution">
    <text evidence="9">The sequence shown here is derived from an EMBL/GenBank/DDBJ whole genome shotgun (WGS) entry which is preliminary data.</text>
</comment>
<feature type="transmembrane region" description="Helical" evidence="7">
    <location>
        <begin position="252"/>
        <end position="269"/>
    </location>
</feature>
<dbReference type="EMBL" id="BMAT01008839">
    <property type="protein sequence ID" value="GFR93485.1"/>
    <property type="molecule type" value="Genomic_DNA"/>
</dbReference>
<comment type="similarity">
    <text evidence="2 7">Belongs to the XK family.</text>
</comment>
<feature type="region of interest" description="Disordered" evidence="8">
    <location>
        <begin position="460"/>
        <end position="532"/>
    </location>
</feature>
<reference evidence="9 10" key="1">
    <citation type="journal article" date="2021" name="Elife">
        <title>Chloroplast acquisition without the gene transfer in kleptoplastic sea slugs, Plakobranchus ocellatus.</title>
        <authorList>
            <person name="Maeda T."/>
            <person name="Takahashi S."/>
            <person name="Yoshida T."/>
            <person name="Shimamura S."/>
            <person name="Takaki Y."/>
            <person name="Nagai Y."/>
            <person name="Toyoda A."/>
            <person name="Suzuki Y."/>
            <person name="Arimoto A."/>
            <person name="Ishii H."/>
            <person name="Satoh N."/>
            <person name="Nishiyama T."/>
            <person name="Hasebe M."/>
            <person name="Maruyama T."/>
            <person name="Minagawa J."/>
            <person name="Obokata J."/>
            <person name="Shigenobu S."/>
        </authorList>
    </citation>
    <scope>NUCLEOTIDE SEQUENCE [LARGE SCALE GENOMIC DNA]</scope>
</reference>
<feature type="transmembrane region" description="Helical" evidence="7">
    <location>
        <begin position="194"/>
        <end position="218"/>
    </location>
</feature>
<feature type="region of interest" description="Disordered" evidence="8">
    <location>
        <begin position="846"/>
        <end position="892"/>
    </location>
</feature>
<feature type="region of interest" description="Disordered" evidence="8">
    <location>
        <begin position="1285"/>
        <end position="1354"/>
    </location>
</feature>
<feature type="transmembrane region" description="Helical" evidence="7">
    <location>
        <begin position="306"/>
        <end position="330"/>
    </location>
</feature>
<feature type="compositionally biased region" description="Polar residues" evidence="8">
    <location>
        <begin position="615"/>
        <end position="641"/>
    </location>
</feature>
<organism evidence="9 10">
    <name type="scientific">Elysia marginata</name>
    <dbReference type="NCBI Taxonomy" id="1093978"/>
    <lineage>
        <taxon>Eukaryota</taxon>
        <taxon>Metazoa</taxon>
        <taxon>Spiralia</taxon>
        <taxon>Lophotrochozoa</taxon>
        <taxon>Mollusca</taxon>
        <taxon>Gastropoda</taxon>
        <taxon>Heterobranchia</taxon>
        <taxon>Euthyneura</taxon>
        <taxon>Panpulmonata</taxon>
        <taxon>Sacoglossa</taxon>
        <taxon>Placobranchoidea</taxon>
        <taxon>Plakobranchidae</taxon>
        <taxon>Elysia</taxon>
    </lineage>
</organism>
<evidence type="ECO:0000256" key="1">
    <source>
        <dbReference type="ARBA" id="ARBA00004651"/>
    </source>
</evidence>
<keyword evidence="6 7" id="KW-0472">Membrane</keyword>
<dbReference type="InterPro" id="IPR018629">
    <property type="entry name" value="XK-rel"/>
</dbReference>
<evidence type="ECO:0000256" key="7">
    <source>
        <dbReference type="RuleBase" id="RU910716"/>
    </source>
</evidence>
<dbReference type="Pfam" id="PF09815">
    <property type="entry name" value="XK-related"/>
    <property type="match status" value="1"/>
</dbReference>
<keyword evidence="3" id="KW-1003">Cell membrane</keyword>
<evidence type="ECO:0000256" key="4">
    <source>
        <dbReference type="ARBA" id="ARBA00022692"/>
    </source>
</evidence>
<dbReference type="InterPro" id="IPR050895">
    <property type="entry name" value="XK-related_scramblase"/>
</dbReference>
<evidence type="ECO:0000313" key="10">
    <source>
        <dbReference type="Proteomes" id="UP000762676"/>
    </source>
</evidence>
<feature type="compositionally biased region" description="Low complexity" evidence="8">
    <location>
        <begin position="460"/>
        <end position="470"/>
    </location>
</feature>
<feature type="transmembrane region" description="Helical" evidence="7">
    <location>
        <begin position="281"/>
        <end position="299"/>
    </location>
</feature>
<protein>
    <recommendedName>
        <fullName evidence="7">XK-related protein</fullName>
    </recommendedName>
</protein>
<dbReference type="Proteomes" id="UP000762676">
    <property type="component" value="Unassembled WGS sequence"/>
</dbReference>
<dbReference type="PANTHER" id="PTHR16024:SF6">
    <property type="entry name" value="XK-RELATED PROTEIN"/>
    <property type="match status" value="1"/>
</dbReference>
<comment type="subcellular location">
    <subcellularLocation>
        <location evidence="1">Cell membrane</location>
        <topology evidence="1">Multi-pass membrane protein</topology>
    </subcellularLocation>
    <subcellularLocation>
        <location evidence="7">Membrane</location>
        <topology evidence="7">Multi-pass membrane protein</topology>
    </subcellularLocation>
</comment>
<dbReference type="GO" id="GO:0005886">
    <property type="term" value="C:plasma membrane"/>
    <property type="evidence" value="ECO:0007669"/>
    <property type="project" value="UniProtKB-SubCell"/>
</dbReference>
<evidence type="ECO:0000256" key="3">
    <source>
        <dbReference type="ARBA" id="ARBA00022475"/>
    </source>
</evidence>
<gene>
    <name evidence="9" type="ORF">ElyMa_004379700</name>
</gene>
<feature type="compositionally biased region" description="Basic and acidic residues" evidence="8">
    <location>
        <begin position="484"/>
        <end position="513"/>
    </location>
</feature>
<feature type="transmembrane region" description="Helical" evidence="7">
    <location>
        <begin position="46"/>
        <end position="65"/>
    </location>
</feature>
<evidence type="ECO:0000256" key="6">
    <source>
        <dbReference type="ARBA" id="ARBA00023136"/>
    </source>
</evidence>
<feature type="region of interest" description="Disordered" evidence="8">
    <location>
        <begin position="671"/>
        <end position="721"/>
    </location>
</feature>
<feature type="transmembrane region" description="Helical" evidence="7">
    <location>
        <begin position="153"/>
        <end position="174"/>
    </location>
</feature>
<keyword evidence="10" id="KW-1185">Reference proteome</keyword>
<feature type="compositionally biased region" description="Low complexity" evidence="8">
    <location>
        <begin position="605"/>
        <end position="614"/>
    </location>
</feature>
<feature type="compositionally biased region" description="Polar residues" evidence="8">
    <location>
        <begin position="514"/>
        <end position="532"/>
    </location>
</feature>
<evidence type="ECO:0000256" key="5">
    <source>
        <dbReference type="ARBA" id="ARBA00022989"/>
    </source>
</evidence>
<name>A0AAV4HA62_9GAST</name>
<feature type="compositionally biased region" description="Low complexity" evidence="8">
    <location>
        <begin position="1315"/>
        <end position="1326"/>
    </location>
</feature>
<feature type="compositionally biased region" description="Polar residues" evidence="8">
    <location>
        <begin position="680"/>
        <end position="719"/>
    </location>
</feature>
<keyword evidence="4 7" id="KW-0812">Transmembrane</keyword>
<feature type="compositionally biased region" description="Polar residues" evidence="8">
    <location>
        <begin position="1286"/>
        <end position="1305"/>
    </location>
</feature>
<feature type="transmembrane region" description="Helical" evidence="7">
    <location>
        <begin position="224"/>
        <end position="240"/>
    </location>
</feature>
<evidence type="ECO:0000256" key="8">
    <source>
        <dbReference type="SAM" id="MobiDB-lite"/>
    </source>
</evidence>
<accession>A0AAV4HA62</accession>
<feature type="region of interest" description="Disordered" evidence="8">
    <location>
        <begin position="559"/>
        <end position="583"/>
    </location>
</feature>
<keyword evidence="5 7" id="KW-1133">Transmembrane helix</keyword>
<feature type="compositionally biased region" description="Polar residues" evidence="8">
    <location>
        <begin position="573"/>
        <end position="583"/>
    </location>
</feature>
<proteinExistence type="inferred from homology"/>
<feature type="region of interest" description="Disordered" evidence="8">
    <location>
        <begin position="605"/>
        <end position="641"/>
    </location>
</feature>
<sequence>MSAKSGHHHFHSIDILIAVISLGTFVLDVGTDIFVCLELLLDGHYVWGWLMVGFVAFPALLMNAFSISWHVHDKSATWPVVMSHLFLLAPAERYCKVIQLGIKSYRTQKAVFTLRALRSQSDVSILRLFEAFLESAPQLVLQLYIIFHSNKGSWFAGVSAVCSLVSLTWAMTAYSDSQRRAHCSLYKRRMVRLLMHYLWQLFMTGSRIAAFVFCAFALRNLVLAVMGGHWLIAFIWISIRGTDFGTDCCERWMFRVVCGFIYIFVFLNLNDGISRWRVTAYYVLVLLENTGMLVVYVILDGNVDGIVTAFVFVYGSYMLGLVCMALYYSYLHPTGRKKCLYPRKQGEKSGPSSSDDPQIFSIESPKLENDMTVMEGPCISLTLNSTDFLKSVQNHQVTHLSSASSKASHTVSCVSQEALHAAWQRGMVSSSSSSNSSSASLASNIKVSFVKEGKRTASVKSVNSHASSSSENQLLPSEVGGKNDLSKPSRQEPDLLDTKVHHQSNDFRKDISKSDNNINMQSNLSESPTLSRGSWARLSDHNRQSVTLGDFTVLGFDDDSSLDRRPSDCSSLNSQPKSLSPMNVSSLLKDVHSRLRSTIAATIAAATSNPSSSSEGTPNRSRSLASSVSIQDESLTSGNMRTASLNHMSYIGESVSKEKNEEDQPLNLSLQSMPKKRESLSSLPDTPQTFSPDQMSDVATTDSSYNRFGSESNKQQLQDLDSGAVIEISGKSPSTFSKASYSSYPEDSTLTASKLDAKARPSYFEAFSQNGYKFDSPGISQPEEPLDLSISSTVSAKNSDQKNSSPFTDQELVTVMAKSLQVYLRDTPGRSPNPEREGLALTIEDLRISRENSPQAQLNQDRDGWKSRSASSLFHDSTDTSPASSASKMNRAASVAKAEAKLSPNALKQLEVSPQTFSNLSCTSLQERSQNNLKQTTTSHGLKFIMDSYGQASVISPNTTVVHCANPEEKWFTFNKTNCIGYSNETTETSLSSKKSPETEFSKRDRLHHVLRDSCRKSVAENAESYHHVSFESTPGPGLSAKDLDLSFPEVWSGRSHTNRSNTHHQNFPLLQYSRSPFQQISNEAEGYVSGRYYPPLCTNIKLDFEENSVERNLDFSRRNSYDLNSVEKNIHNLSVEKNTKLSNNKQNFNTERTFQKDMRRGVMKKNLFSEKQTSDLLHLRHSPIPSSHYSCTDYQAQSDLHVRTNPSGLQWSSADDIQQYTNSHITPAKTKCGGVYGKLSEEELQKSAKHVTDYFSQVFESEAYNKRASNSPNKSTLKIHHKRSPLQQLDNAQHRSPGTSSYHKSLNKSHHDLPSSPASSRPPLSTYQSERLQISRDPTHLQRQKRYRESSQN</sequence>